<evidence type="ECO:0000259" key="5">
    <source>
        <dbReference type="Pfam" id="PF00296"/>
    </source>
</evidence>
<dbReference type="Gene3D" id="3.20.20.30">
    <property type="entry name" value="Luciferase-like domain"/>
    <property type="match status" value="1"/>
</dbReference>
<dbReference type="EC" id="1.14.14.3" evidence="6"/>
<dbReference type="InterPro" id="IPR051260">
    <property type="entry name" value="Diverse_substr_monoxygenases"/>
</dbReference>
<name>A0A1Y5SCY2_9RHOB</name>
<accession>A0A1Y5SCY2</accession>
<feature type="domain" description="Luciferase-like" evidence="5">
    <location>
        <begin position="33"/>
        <end position="146"/>
    </location>
</feature>
<keyword evidence="3 6" id="KW-0560">Oxidoreductase</keyword>
<dbReference type="GO" id="GO:0047646">
    <property type="term" value="F:alkanal monooxygenase (FMN-linked) activity"/>
    <property type="evidence" value="ECO:0007669"/>
    <property type="project" value="UniProtKB-EC"/>
</dbReference>
<dbReference type="PANTHER" id="PTHR30011">
    <property type="entry name" value="ALKANESULFONATE MONOOXYGENASE-RELATED"/>
    <property type="match status" value="1"/>
</dbReference>
<proteinExistence type="predicted"/>
<dbReference type="InterPro" id="IPR011251">
    <property type="entry name" value="Luciferase-like_dom"/>
</dbReference>
<dbReference type="EMBL" id="FWFW01000004">
    <property type="protein sequence ID" value="SLN37872.1"/>
    <property type="molecule type" value="Genomic_DNA"/>
</dbReference>
<keyword evidence="7" id="KW-1185">Reference proteome</keyword>
<keyword evidence="2" id="KW-0288">FMN</keyword>
<evidence type="ECO:0000256" key="3">
    <source>
        <dbReference type="ARBA" id="ARBA00023002"/>
    </source>
</evidence>
<gene>
    <name evidence="6" type="primary">luxA_2</name>
    <name evidence="6" type="ORF">PAM7971_01674</name>
</gene>
<keyword evidence="4 6" id="KW-0503">Monooxygenase</keyword>
<dbReference type="AlphaFoldDB" id="A0A1Y5SCY2"/>
<evidence type="ECO:0000313" key="6">
    <source>
        <dbReference type="EMBL" id="SLN37872.1"/>
    </source>
</evidence>
<protein>
    <submittedName>
        <fullName evidence="6">Alkanal monooxygenase alpha chain</fullName>
        <ecNumber evidence="6">1.14.14.3</ecNumber>
    </submittedName>
</protein>
<evidence type="ECO:0000256" key="2">
    <source>
        <dbReference type="ARBA" id="ARBA00022643"/>
    </source>
</evidence>
<evidence type="ECO:0000256" key="1">
    <source>
        <dbReference type="ARBA" id="ARBA00022630"/>
    </source>
</evidence>
<evidence type="ECO:0000313" key="7">
    <source>
        <dbReference type="Proteomes" id="UP000193307"/>
    </source>
</evidence>
<keyword evidence="1" id="KW-0285">Flavoprotein</keyword>
<sequence length="166" mass="18157">MTFGIELPLDRDWTEAVQRLARIEGRPFGVPDISNPAKGVELAESLGFDAVWLRDVPVHDPSFGDAAQIFDPFPYLGFLAGCTRRIALGTAGIVLPLRDPIMLAKMTASLHHLSEGRFILGIASGDRPVEYPLMGFDYEARGATLRMPSHRAPLSGREMAGRVVDL</sequence>
<dbReference type="STRING" id="658057.SAMN04488032_103121"/>
<dbReference type="Pfam" id="PF00296">
    <property type="entry name" value="Bac_luciferase"/>
    <property type="match status" value="1"/>
</dbReference>
<organism evidence="6 7">
    <name type="scientific">Pacificibacter marinus</name>
    <dbReference type="NCBI Taxonomy" id="658057"/>
    <lineage>
        <taxon>Bacteria</taxon>
        <taxon>Pseudomonadati</taxon>
        <taxon>Pseudomonadota</taxon>
        <taxon>Alphaproteobacteria</taxon>
        <taxon>Rhodobacterales</taxon>
        <taxon>Roseobacteraceae</taxon>
        <taxon>Pacificibacter</taxon>
    </lineage>
</organism>
<reference evidence="6 7" key="1">
    <citation type="submission" date="2017-03" db="EMBL/GenBank/DDBJ databases">
        <authorList>
            <person name="Afonso C.L."/>
            <person name="Miller P.J."/>
            <person name="Scott M.A."/>
            <person name="Spackman E."/>
            <person name="Goraichik I."/>
            <person name="Dimitrov K.M."/>
            <person name="Suarez D.L."/>
            <person name="Swayne D.E."/>
        </authorList>
    </citation>
    <scope>NUCLEOTIDE SEQUENCE [LARGE SCALE GENOMIC DNA]</scope>
    <source>
        <strain evidence="6 7">CECT 7971</strain>
    </source>
</reference>
<dbReference type="Proteomes" id="UP000193307">
    <property type="component" value="Unassembled WGS sequence"/>
</dbReference>
<evidence type="ECO:0000256" key="4">
    <source>
        <dbReference type="ARBA" id="ARBA00023033"/>
    </source>
</evidence>
<dbReference type="SUPFAM" id="SSF51679">
    <property type="entry name" value="Bacterial luciferase-like"/>
    <property type="match status" value="1"/>
</dbReference>
<dbReference type="InterPro" id="IPR036661">
    <property type="entry name" value="Luciferase-like_sf"/>
</dbReference>
<dbReference type="RefSeq" id="WP_211753564.1">
    <property type="nucleotide sequence ID" value="NZ_FNZV01000003.1"/>
</dbReference>
<dbReference type="PANTHER" id="PTHR30011:SF16">
    <property type="entry name" value="C2H2 FINGER DOMAIN TRANSCRIPTION FACTOR (EUROFUNG)-RELATED"/>
    <property type="match status" value="1"/>
</dbReference>